<gene>
    <name evidence="1" type="ORF">METZ01_LOCUS101928</name>
</gene>
<dbReference type="EMBL" id="UINC01011086">
    <property type="protein sequence ID" value="SVA49074.1"/>
    <property type="molecule type" value="Genomic_DNA"/>
</dbReference>
<protein>
    <recommendedName>
        <fullName evidence="2">Death domain-containing protein</fullName>
    </recommendedName>
</protein>
<reference evidence="1" key="1">
    <citation type="submission" date="2018-05" db="EMBL/GenBank/DDBJ databases">
        <authorList>
            <person name="Lanie J.A."/>
            <person name="Ng W.-L."/>
            <person name="Kazmierczak K.M."/>
            <person name="Andrzejewski T.M."/>
            <person name="Davidsen T.M."/>
            <person name="Wayne K.J."/>
            <person name="Tettelin H."/>
            <person name="Glass J.I."/>
            <person name="Rusch D."/>
            <person name="Podicherti R."/>
            <person name="Tsui H.-C.T."/>
            <person name="Winkler M.E."/>
        </authorList>
    </citation>
    <scope>NUCLEOTIDE SEQUENCE</scope>
</reference>
<proteinExistence type="predicted"/>
<dbReference type="AlphaFoldDB" id="A0A381W9B7"/>
<name>A0A381W9B7_9ZZZZ</name>
<sequence>MKKKILTLSIFLSVIIFSQENRLFWDGRDWNRVAKNVGHDTEMEARVKRSYLHGVLDGRLYGYLKTWDENATLANDVFGENVDYLSVRELVKSLDHFYNDPLNSYIPIPSAVVISNLYAQRVPLNIIDDYIKESREWVNSLVIDLDTLNYSRLIEEKYLKHKAKSP</sequence>
<organism evidence="1">
    <name type="scientific">marine metagenome</name>
    <dbReference type="NCBI Taxonomy" id="408172"/>
    <lineage>
        <taxon>unclassified sequences</taxon>
        <taxon>metagenomes</taxon>
        <taxon>ecological metagenomes</taxon>
    </lineage>
</organism>
<evidence type="ECO:0008006" key="2">
    <source>
        <dbReference type="Google" id="ProtNLM"/>
    </source>
</evidence>
<evidence type="ECO:0000313" key="1">
    <source>
        <dbReference type="EMBL" id="SVA49074.1"/>
    </source>
</evidence>
<accession>A0A381W9B7</accession>